<proteinExistence type="predicted"/>
<keyword evidence="5" id="KW-1185">Reference proteome</keyword>
<gene>
    <name evidence="4" type="primary">vanW_2</name>
    <name evidence="4" type="ORF">CLHOM_08960</name>
</gene>
<name>A0A0L6ZCQ1_9CLOT</name>
<dbReference type="STRING" id="36844.SAMN04488501_103103"/>
<dbReference type="PANTHER" id="PTHR35788">
    <property type="entry name" value="EXPORTED PROTEIN-RELATED"/>
    <property type="match status" value="1"/>
</dbReference>
<dbReference type="InterPro" id="IPR007391">
    <property type="entry name" value="Vancomycin_resist_VanW"/>
</dbReference>
<evidence type="ECO:0000313" key="5">
    <source>
        <dbReference type="Proteomes" id="UP000037043"/>
    </source>
</evidence>
<keyword evidence="2" id="KW-1133">Transmembrane helix</keyword>
<feature type="domain" description="G5" evidence="3">
    <location>
        <begin position="379"/>
        <end position="458"/>
    </location>
</feature>
<dbReference type="PANTHER" id="PTHR35788:SF1">
    <property type="entry name" value="EXPORTED PROTEIN"/>
    <property type="match status" value="1"/>
</dbReference>
<evidence type="ECO:0000256" key="1">
    <source>
        <dbReference type="ARBA" id="ARBA00022729"/>
    </source>
</evidence>
<sequence length="460" mass="51748">MSRQRNNKSDKKASKKVRNLIFSIFLLVVSVGVSYIYFTEQKFNNVIYPQVKIEGMDFSGKTKEEAIKILRDNFGDAILQKKVNIKALDRNYSISFSELNAKFSIIETVDEALAYGKTSNIISKFKLIKSPNPKEFNLKFTYNQKPLENLVKSIEKDINKKPQDATISFTGEKFQVSEDVEGSELDSDKLKKEILSSINGKISSDINIQAPIKTLKPKVTAASLKQVNTRIASYSTDFSSSSEARSTNIRVATASINGKVLMPGESFSFNEVVGERTKERGYKEAGVIINQQLDSGLGGGICQVSSTLYNALLSGNIKTTERIHHTFPSSYVGMGLDATVDWGNIDLKFKNTFDYPIYLEGYTKNKVVYFNIYSNSELAKRTYTISTEVYDKIEPTIKYIDDPTMPEGKTEVVKKPSTGYRVKVYRNIFENGRFISKELISNDYYVPINGITKRGTKKSS</sequence>
<organism evidence="4 5">
    <name type="scientific">Clostridium homopropionicum DSM 5847</name>
    <dbReference type="NCBI Taxonomy" id="1121318"/>
    <lineage>
        <taxon>Bacteria</taxon>
        <taxon>Bacillati</taxon>
        <taxon>Bacillota</taxon>
        <taxon>Clostridia</taxon>
        <taxon>Eubacteriales</taxon>
        <taxon>Clostridiaceae</taxon>
        <taxon>Clostridium</taxon>
    </lineage>
</organism>
<comment type="caution">
    <text evidence="4">The sequence shown here is derived from an EMBL/GenBank/DDBJ whole genome shotgun (WGS) entry which is preliminary data.</text>
</comment>
<dbReference type="PROSITE" id="PS51109">
    <property type="entry name" value="G5"/>
    <property type="match status" value="1"/>
</dbReference>
<dbReference type="AlphaFoldDB" id="A0A0L6ZCQ1"/>
<dbReference type="Proteomes" id="UP000037043">
    <property type="component" value="Unassembled WGS sequence"/>
</dbReference>
<accession>A0A0L6ZCQ1</accession>
<dbReference type="EMBL" id="LHUR01000012">
    <property type="protein sequence ID" value="KOA20754.1"/>
    <property type="molecule type" value="Genomic_DNA"/>
</dbReference>
<dbReference type="PATRIC" id="fig|1121318.3.peg.901"/>
<keyword evidence="2" id="KW-0812">Transmembrane</keyword>
<feature type="transmembrane region" description="Helical" evidence="2">
    <location>
        <begin position="20"/>
        <end position="38"/>
    </location>
</feature>
<keyword evidence="2" id="KW-0472">Membrane</keyword>
<dbReference type="InterPro" id="IPR052913">
    <property type="entry name" value="Glycopeptide_resist_protein"/>
</dbReference>
<dbReference type="RefSeq" id="WP_052220481.1">
    <property type="nucleotide sequence ID" value="NZ_LHUR01000012.1"/>
</dbReference>
<keyword evidence="1" id="KW-0732">Signal</keyword>
<dbReference type="Gene3D" id="2.20.230.10">
    <property type="entry name" value="Resuscitation-promoting factor rpfb"/>
    <property type="match status" value="1"/>
</dbReference>
<protein>
    <submittedName>
        <fullName evidence="4">Vancomycin B-type resistance protein VanW</fullName>
    </submittedName>
</protein>
<dbReference type="Pfam" id="PF12229">
    <property type="entry name" value="PG_binding_4"/>
    <property type="match status" value="1"/>
</dbReference>
<dbReference type="InterPro" id="IPR011098">
    <property type="entry name" value="G5_dom"/>
</dbReference>
<dbReference type="InterPro" id="IPR022029">
    <property type="entry name" value="YoaR-like_PG-bd"/>
</dbReference>
<evidence type="ECO:0000313" key="4">
    <source>
        <dbReference type="EMBL" id="KOA20754.1"/>
    </source>
</evidence>
<dbReference type="SMART" id="SM01208">
    <property type="entry name" value="G5"/>
    <property type="match status" value="1"/>
</dbReference>
<reference evidence="5" key="1">
    <citation type="submission" date="2015-08" db="EMBL/GenBank/DDBJ databases">
        <title>Genome sequence of the strict anaerobe Clostridium homopropionicum LuHBu1 (DSM 5847T).</title>
        <authorList>
            <person name="Poehlein A."/>
            <person name="Beck M."/>
            <person name="Schiel-Bengelsdorf B."/>
            <person name="Bengelsdorf F.R."/>
            <person name="Daniel R."/>
            <person name="Duerre P."/>
        </authorList>
    </citation>
    <scope>NUCLEOTIDE SEQUENCE [LARGE SCALE GENOMIC DNA]</scope>
    <source>
        <strain evidence="5">DSM 5847</strain>
    </source>
</reference>
<evidence type="ECO:0000256" key="2">
    <source>
        <dbReference type="SAM" id="Phobius"/>
    </source>
</evidence>
<dbReference type="Pfam" id="PF07501">
    <property type="entry name" value="G5"/>
    <property type="match status" value="1"/>
</dbReference>
<evidence type="ECO:0000259" key="3">
    <source>
        <dbReference type="PROSITE" id="PS51109"/>
    </source>
</evidence>
<dbReference type="Pfam" id="PF04294">
    <property type="entry name" value="VanW"/>
    <property type="match status" value="1"/>
</dbReference>